<dbReference type="EMBL" id="CM008969">
    <property type="protein sequence ID" value="PNW79521.1"/>
    <property type="molecule type" value="Genomic_DNA"/>
</dbReference>
<dbReference type="PANTHER" id="PTHR31954">
    <property type="entry name" value="CILIA- AND FLAGELLA-ASSOCIATED PROTEIN 157"/>
    <property type="match status" value="1"/>
</dbReference>
<keyword evidence="6" id="KW-0966">Cell projection</keyword>
<keyword evidence="5" id="KW-0969">Cilium</keyword>
<feature type="compositionally biased region" description="Gly residues" evidence="8">
    <location>
        <begin position="528"/>
        <end position="537"/>
    </location>
</feature>
<feature type="region of interest" description="Disordered" evidence="8">
    <location>
        <begin position="462"/>
        <end position="563"/>
    </location>
</feature>
<organism evidence="9 10">
    <name type="scientific">Chlamydomonas reinhardtii</name>
    <name type="common">Chlamydomonas smithii</name>
    <dbReference type="NCBI Taxonomy" id="3055"/>
    <lineage>
        <taxon>Eukaryota</taxon>
        <taxon>Viridiplantae</taxon>
        <taxon>Chlorophyta</taxon>
        <taxon>core chlorophytes</taxon>
        <taxon>Chlorophyceae</taxon>
        <taxon>CS clade</taxon>
        <taxon>Chlamydomonadales</taxon>
        <taxon>Chlamydomonadaceae</taxon>
        <taxon>Chlamydomonas</taxon>
    </lineage>
</organism>
<dbReference type="AlphaFoldDB" id="A0A2K3DG57"/>
<proteinExistence type="inferred from homology"/>
<dbReference type="OrthoDB" id="539851at2759"/>
<reference evidence="9 10" key="1">
    <citation type="journal article" date="2007" name="Science">
        <title>The Chlamydomonas genome reveals the evolution of key animal and plant functions.</title>
        <authorList>
            <person name="Merchant S.S."/>
            <person name="Prochnik S.E."/>
            <person name="Vallon O."/>
            <person name="Harris E.H."/>
            <person name="Karpowicz S.J."/>
            <person name="Witman G.B."/>
            <person name="Terry A."/>
            <person name="Salamov A."/>
            <person name="Fritz-Laylin L.K."/>
            <person name="Marechal-Drouard L."/>
            <person name="Marshall W.F."/>
            <person name="Qu L.H."/>
            <person name="Nelson D.R."/>
            <person name="Sanderfoot A.A."/>
            <person name="Spalding M.H."/>
            <person name="Kapitonov V.V."/>
            <person name="Ren Q."/>
            <person name="Ferris P."/>
            <person name="Lindquist E."/>
            <person name="Shapiro H."/>
            <person name="Lucas S.M."/>
            <person name="Grimwood J."/>
            <person name="Schmutz J."/>
            <person name="Cardol P."/>
            <person name="Cerutti H."/>
            <person name="Chanfreau G."/>
            <person name="Chen C.L."/>
            <person name="Cognat V."/>
            <person name="Croft M.T."/>
            <person name="Dent R."/>
            <person name="Dutcher S."/>
            <person name="Fernandez E."/>
            <person name="Fukuzawa H."/>
            <person name="Gonzalez-Ballester D."/>
            <person name="Gonzalez-Halphen D."/>
            <person name="Hallmann A."/>
            <person name="Hanikenne M."/>
            <person name="Hippler M."/>
            <person name="Inwood W."/>
            <person name="Jabbari K."/>
            <person name="Kalanon M."/>
            <person name="Kuras R."/>
            <person name="Lefebvre P.A."/>
            <person name="Lemaire S.D."/>
            <person name="Lobanov A.V."/>
            <person name="Lohr M."/>
            <person name="Manuell A."/>
            <person name="Meier I."/>
            <person name="Mets L."/>
            <person name="Mittag M."/>
            <person name="Mittelmeier T."/>
            <person name="Moroney J.V."/>
            <person name="Moseley J."/>
            <person name="Napoli C."/>
            <person name="Nedelcu A.M."/>
            <person name="Niyogi K."/>
            <person name="Novoselov S.V."/>
            <person name="Paulsen I.T."/>
            <person name="Pazour G."/>
            <person name="Purton S."/>
            <person name="Ral J.P."/>
            <person name="Riano-Pachon D.M."/>
            <person name="Riekhof W."/>
            <person name="Rymarquis L."/>
            <person name="Schroda M."/>
            <person name="Stern D."/>
            <person name="Umen J."/>
            <person name="Willows R."/>
            <person name="Wilson N."/>
            <person name="Zimmer S.L."/>
            <person name="Allmer J."/>
            <person name="Balk J."/>
            <person name="Bisova K."/>
            <person name="Chen C.J."/>
            <person name="Elias M."/>
            <person name="Gendler K."/>
            <person name="Hauser C."/>
            <person name="Lamb M.R."/>
            <person name="Ledford H."/>
            <person name="Long J.C."/>
            <person name="Minagawa J."/>
            <person name="Page M.D."/>
            <person name="Pan J."/>
            <person name="Pootakham W."/>
            <person name="Roje S."/>
            <person name="Rose A."/>
            <person name="Stahlberg E."/>
            <person name="Terauchi A.M."/>
            <person name="Yang P."/>
            <person name="Ball S."/>
            <person name="Bowler C."/>
            <person name="Dieckmann C.L."/>
            <person name="Gladyshev V.N."/>
            <person name="Green P."/>
            <person name="Jorgensen R."/>
            <person name="Mayfield S."/>
            <person name="Mueller-Roeber B."/>
            <person name="Rajamani S."/>
            <person name="Sayre R.T."/>
            <person name="Brokstein P."/>
            <person name="Dubchak I."/>
            <person name="Goodstein D."/>
            <person name="Hornick L."/>
            <person name="Huang Y.W."/>
            <person name="Jhaveri J."/>
            <person name="Luo Y."/>
            <person name="Martinez D."/>
            <person name="Ngau W.C."/>
            <person name="Otillar B."/>
            <person name="Poliakov A."/>
            <person name="Porter A."/>
            <person name="Szajkowski L."/>
            <person name="Werner G."/>
            <person name="Zhou K."/>
            <person name="Grigoriev I.V."/>
            <person name="Rokhsar D.S."/>
            <person name="Grossman A.R."/>
        </authorList>
    </citation>
    <scope>NUCLEOTIDE SEQUENCE [LARGE SCALE GENOMIC DNA]</scope>
    <source>
        <strain evidence="10">CC-503</strain>
    </source>
</reference>
<evidence type="ECO:0000313" key="10">
    <source>
        <dbReference type="Proteomes" id="UP000006906"/>
    </source>
</evidence>
<feature type="compositionally biased region" description="Low complexity" evidence="8">
    <location>
        <begin position="388"/>
        <end position="410"/>
    </location>
</feature>
<evidence type="ECO:0000256" key="8">
    <source>
        <dbReference type="SAM" id="MobiDB-lite"/>
    </source>
</evidence>
<dbReference type="Proteomes" id="UP000006906">
    <property type="component" value="Chromosome 8"/>
</dbReference>
<evidence type="ECO:0000256" key="1">
    <source>
        <dbReference type="ARBA" id="ARBA00004138"/>
    </source>
</evidence>
<dbReference type="InParanoid" id="A0A2K3DG57"/>
<dbReference type="GeneID" id="5729271"/>
<keyword evidence="4 7" id="KW-0175">Coiled coil</keyword>
<feature type="compositionally biased region" description="Polar residues" evidence="8">
    <location>
        <begin position="684"/>
        <end position="697"/>
    </location>
</feature>
<dbReference type="STRING" id="3055.A0A2K3DG57"/>
<gene>
    <name evidence="9" type="ORF">CHLRE_08g358528v5</name>
</gene>
<feature type="compositionally biased region" description="Gly residues" evidence="8">
    <location>
        <begin position="462"/>
        <end position="477"/>
    </location>
</feature>
<feature type="coiled-coil region" evidence="7">
    <location>
        <begin position="118"/>
        <end position="169"/>
    </location>
</feature>
<comment type="subcellular location">
    <subcellularLocation>
        <location evidence="1">Cell projection</location>
        <location evidence="1">Cilium</location>
    </subcellularLocation>
</comment>
<protein>
    <recommendedName>
        <fullName evidence="3">Cilia- and flagella-associated protein 157</fullName>
    </recommendedName>
</protein>
<dbReference type="GO" id="GO:0008017">
    <property type="term" value="F:microtubule binding"/>
    <property type="evidence" value="ECO:0000318"/>
    <property type="project" value="GO_Central"/>
</dbReference>
<feature type="coiled-coil region" evidence="7">
    <location>
        <begin position="313"/>
        <end position="340"/>
    </location>
</feature>
<comment type="similarity">
    <text evidence="2">Belongs to the CFAP157 family.</text>
</comment>
<evidence type="ECO:0000256" key="2">
    <source>
        <dbReference type="ARBA" id="ARBA00010841"/>
    </source>
</evidence>
<name>A0A2K3DG57_CHLRE</name>
<evidence type="ECO:0000313" key="9">
    <source>
        <dbReference type="EMBL" id="PNW79521.1"/>
    </source>
</evidence>
<dbReference type="Gramene" id="PNW79521">
    <property type="protein sequence ID" value="PNW79521"/>
    <property type="gene ID" value="CHLRE_08g358528v5"/>
</dbReference>
<feature type="compositionally biased region" description="Low complexity" evidence="8">
    <location>
        <begin position="505"/>
        <end position="526"/>
    </location>
</feature>
<dbReference type="GO" id="GO:0036064">
    <property type="term" value="C:ciliary basal body"/>
    <property type="evidence" value="ECO:0000318"/>
    <property type="project" value="GO_Central"/>
</dbReference>
<feature type="region of interest" description="Disordered" evidence="8">
    <location>
        <begin position="659"/>
        <end position="697"/>
    </location>
</feature>
<dbReference type="OMA" id="ENEQMSI"/>
<accession>A0A2K3DG57</accession>
<dbReference type="RefSeq" id="XP_042921716.1">
    <property type="nucleotide sequence ID" value="XM_043064715.1"/>
</dbReference>
<evidence type="ECO:0000256" key="7">
    <source>
        <dbReference type="SAM" id="Coils"/>
    </source>
</evidence>
<keyword evidence="10" id="KW-1185">Reference proteome</keyword>
<feature type="compositionally biased region" description="Polar residues" evidence="8">
    <location>
        <begin position="666"/>
        <end position="675"/>
    </location>
</feature>
<dbReference type="InterPro" id="IPR038844">
    <property type="entry name" value="CFAP157"/>
</dbReference>
<feature type="compositionally biased region" description="Gly residues" evidence="8">
    <location>
        <begin position="549"/>
        <end position="558"/>
    </location>
</feature>
<evidence type="ECO:0000256" key="6">
    <source>
        <dbReference type="ARBA" id="ARBA00023273"/>
    </source>
</evidence>
<evidence type="ECO:0000256" key="3">
    <source>
        <dbReference type="ARBA" id="ARBA00014087"/>
    </source>
</evidence>
<dbReference type="KEGG" id="cre:CHLRE_08g358528v5"/>
<sequence>MPPKKKDDKKKDAGKDDAKKAEEEEERELVEKELVIGYLRSKLNRYQDHGDRLQVDVVRLTDELETQKLNLRDINEFLTNELKARSLTTSALESKVAELNGLMDEVKKSHEASLARLRGDKDRELERLEGVVREHERKARITQEFLDKKEALEAEMQSLKETLARKTKDFEQQLTDIDRQHIQDREKWKREMAGRIKETKLQMMKLTDNQLEMTTKRTIMENEQMSIELSYQSRQTEKLLNKNNKLMEENAELRRQLELSKQTEEELARRNNLYQKTIKTLLSKLQDQGYQAAESEEVLGALDGRLGDLAAHLHLAQLQLEEKSAEADALRERLESKTAEAAALTSGYDDTARFLLACMADVRDKVVTVVRTTTTNNTSSDERLPPLAGADAAGGSRSGSPTPPGASSSAAGGGDITVLPGRLDELSPEQRERVLGWLLERLHVFSAQRGLGLGPLGLGGQGGGGGAGDGGGGGRGGADASASGVTLPPIPSFNRRQYATGLSHGPLSQSSPAPLSAGGMGSALAGEWGPGSPGGSRLGRLPTREQDGSAGGMGGPQGLGATSGAAAAAAGAGGGLDGVSSLGGLGYGLGYGGVGVSSSVMAGMSPGPGVPGYSVSTGDVMPGGGMLGGAGVIGGGTGGGAGGAVVDEALAKVLSEVRPWGKRSEQQPLTTTKHSGTFLRKGNGPSNNTGSRGSLKV</sequence>
<feature type="compositionally biased region" description="Basic and acidic residues" evidence="8">
    <location>
        <begin position="1"/>
        <end position="22"/>
    </location>
</feature>
<evidence type="ECO:0000256" key="5">
    <source>
        <dbReference type="ARBA" id="ARBA00023069"/>
    </source>
</evidence>
<evidence type="ECO:0000256" key="4">
    <source>
        <dbReference type="ARBA" id="ARBA00023054"/>
    </source>
</evidence>
<dbReference type="PANTHER" id="PTHR31954:SF1">
    <property type="entry name" value="CILIA- AND FLAGELLA-ASSOCIATED PROTEIN 157"/>
    <property type="match status" value="1"/>
</dbReference>
<feature type="coiled-coil region" evidence="7">
    <location>
        <begin position="236"/>
        <end position="270"/>
    </location>
</feature>
<feature type="region of interest" description="Disordered" evidence="8">
    <location>
        <begin position="1"/>
        <end position="26"/>
    </location>
</feature>
<feature type="region of interest" description="Disordered" evidence="8">
    <location>
        <begin position="373"/>
        <end position="424"/>
    </location>
</feature>